<evidence type="ECO:0000259" key="3">
    <source>
        <dbReference type="Pfam" id="PF10350"/>
    </source>
</evidence>
<dbReference type="Gene3D" id="1.25.10.10">
    <property type="entry name" value="Leucine-rich Repeat Variant"/>
    <property type="match status" value="1"/>
</dbReference>
<feature type="domain" description="DUF2428" evidence="3">
    <location>
        <begin position="1006"/>
        <end position="1318"/>
    </location>
</feature>
<proteinExistence type="inferred from homology"/>
<keyword evidence="2" id="KW-0819">tRNA processing</keyword>
<dbReference type="InterPro" id="IPR056842">
    <property type="entry name" value="THADA-like_TPR_C"/>
</dbReference>
<gene>
    <name evidence="6" type="ORF">DLAC_09571</name>
</gene>
<accession>A0A151Z6L7</accession>
<comment type="similarity">
    <text evidence="1">Belongs to the THADA family.</text>
</comment>
<dbReference type="InterPro" id="IPR051954">
    <property type="entry name" value="tRNA_methyltransferase_THADA"/>
</dbReference>
<dbReference type="GO" id="GO:0030488">
    <property type="term" value="P:tRNA methylation"/>
    <property type="evidence" value="ECO:0007669"/>
    <property type="project" value="TreeGrafter"/>
</dbReference>
<reference evidence="6 7" key="1">
    <citation type="submission" date="2015-12" db="EMBL/GenBank/DDBJ databases">
        <title>Dictyostelia acquired genes for synthesis and detection of signals that induce cell-type specialization by lateral gene transfer from prokaryotes.</title>
        <authorList>
            <person name="Gloeckner G."/>
            <person name="Schaap P."/>
        </authorList>
    </citation>
    <scope>NUCLEOTIDE SEQUENCE [LARGE SCALE GENOMIC DNA]</scope>
    <source>
        <strain evidence="6 7">TK</strain>
    </source>
</reference>
<dbReference type="GO" id="GO:0005829">
    <property type="term" value="C:cytosol"/>
    <property type="evidence" value="ECO:0007669"/>
    <property type="project" value="TreeGrafter"/>
</dbReference>
<dbReference type="OrthoDB" id="73997at2759"/>
<dbReference type="Proteomes" id="UP000076078">
    <property type="component" value="Unassembled WGS sequence"/>
</dbReference>
<organism evidence="6 7">
    <name type="scientific">Tieghemostelium lacteum</name>
    <name type="common">Slime mold</name>
    <name type="synonym">Dictyostelium lacteum</name>
    <dbReference type="NCBI Taxonomy" id="361077"/>
    <lineage>
        <taxon>Eukaryota</taxon>
        <taxon>Amoebozoa</taxon>
        <taxon>Evosea</taxon>
        <taxon>Eumycetozoa</taxon>
        <taxon>Dictyostelia</taxon>
        <taxon>Dictyosteliales</taxon>
        <taxon>Raperosteliaceae</taxon>
        <taxon>Tieghemostelium</taxon>
    </lineage>
</organism>
<name>A0A151Z6L7_TIELA</name>
<evidence type="ECO:0000259" key="5">
    <source>
        <dbReference type="Pfam" id="PF25151"/>
    </source>
</evidence>
<dbReference type="Pfam" id="PF25151">
    <property type="entry name" value="TPR_Trm732_C"/>
    <property type="match status" value="1"/>
</dbReference>
<dbReference type="PANTHER" id="PTHR14387">
    <property type="entry name" value="THADA/DEATH RECEPTOR INTERACTING PROTEIN"/>
    <property type="match status" value="1"/>
</dbReference>
<dbReference type="Pfam" id="PF25150">
    <property type="entry name" value="TPR_Trm732"/>
    <property type="match status" value="1"/>
</dbReference>
<comment type="caution">
    <text evidence="6">The sequence shown here is derived from an EMBL/GenBank/DDBJ whole genome shotgun (WGS) entry which is preliminary data.</text>
</comment>
<dbReference type="InterPro" id="IPR011989">
    <property type="entry name" value="ARM-like"/>
</dbReference>
<dbReference type="InParanoid" id="A0A151Z6L7"/>
<dbReference type="PANTHER" id="PTHR14387:SF0">
    <property type="entry name" value="DUF2428 DOMAIN-CONTAINING PROTEIN"/>
    <property type="match status" value="1"/>
</dbReference>
<dbReference type="SUPFAM" id="SSF48371">
    <property type="entry name" value="ARM repeat"/>
    <property type="match status" value="1"/>
</dbReference>
<evidence type="ECO:0000259" key="4">
    <source>
        <dbReference type="Pfam" id="PF25150"/>
    </source>
</evidence>
<feature type="domain" description="tRNA (32-2'-O)-methyltransferase regulator THADA-like TPR repeats region" evidence="4">
    <location>
        <begin position="591"/>
        <end position="860"/>
    </location>
</feature>
<protein>
    <submittedName>
        <fullName evidence="6">Uncharacterized protein</fullName>
    </submittedName>
</protein>
<dbReference type="Pfam" id="PF10350">
    <property type="entry name" value="DUF2428"/>
    <property type="match status" value="1"/>
</dbReference>
<dbReference type="OMA" id="KHCENPI"/>
<keyword evidence="7" id="KW-1185">Reference proteome</keyword>
<dbReference type="STRING" id="361077.A0A151Z6L7"/>
<feature type="domain" description="tRNA (32-2'-O)-methyltransferase regulator THADA-like C-terminal TPR repeats region" evidence="5">
    <location>
        <begin position="1320"/>
        <end position="1488"/>
    </location>
</feature>
<evidence type="ECO:0000256" key="2">
    <source>
        <dbReference type="ARBA" id="ARBA00022694"/>
    </source>
</evidence>
<dbReference type="FunCoup" id="A0A151Z6L7">
    <property type="interactions" value="326"/>
</dbReference>
<evidence type="ECO:0000313" key="6">
    <source>
        <dbReference type="EMBL" id="KYQ89611.1"/>
    </source>
</evidence>
<dbReference type="InterPro" id="IPR056843">
    <property type="entry name" value="THADA-like_TPR"/>
</dbReference>
<evidence type="ECO:0000256" key="1">
    <source>
        <dbReference type="ARBA" id="ARBA00010409"/>
    </source>
</evidence>
<evidence type="ECO:0000313" key="7">
    <source>
        <dbReference type="Proteomes" id="UP000076078"/>
    </source>
</evidence>
<dbReference type="InterPro" id="IPR019442">
    <property type="entry name" value="THADA/TRM732_DUF2428"/>
</dbReference>
<dbReference type="InterPro" id="IPR016024">
    <property type="entry name" value="ARM-type_fold"/>
</dbReference>
<dbReference type="EMBL" id="LODT01000039">
    <property type="protein sequence ID" value="KYQ89611.1"/>
    <property type="molecule type" value="Genomic_DNA"/>
</dbReference>
<sequence length="2038" mass="234394">MKQDLKLSKHKSKTLKLEQEQFIEFDKNQIKPIQEYLQAHVPSGGTSNNANNNNNESVILLNFFATNNNQQQTIQMKKMESLITKLTKEAIIGNSELYRYIIDKLVWIIFSVGSKHIQVNKSIVNIVNSLQSRLDLEKELELKFKDITTQLLSTTIDNQDPYKVFKLGPLLEMNVKKTIIETRFYKVLQVLGEYLQQHINELEKSDQLNITTTIYDCEQSLKTIVHLFKHNKQIIFHKRLLEFDLSIDNTTDKSKITIVQSVIHTLQRFLLNEAIPKKLVTNSGYALAQLMCLFGGSNQKDIQDQILSSIIQPTSNTQYRSTFDKISNFIDSNKNSEMESFYSKFQRFSMINQLSILRGLGLTDNIKCLTSPISMSDGSTFNIYLNFILKKIGDFCKTSMDQHNRYFSLDYLLCLLKSILEILKDEKSSIEILFSMPYDQFFNSHYQSLMDLVWKNWESTISQIASTSYEIFKILLQIHEITLTNTPNPQSISSSTKSFINTLTLKLIDEDWFLKSKYVLLGELLDRVGPIFMIEKRNDLLKNIFASMIHHTICTSVKVFLELFLKKLKQAIPSDDSNQSNTSDLSKVERYWIHPLLDVLTKTDNVTSSRIILYALPCLLNIFPNSLFKIITLLEEYKELDYNIKLRISLAVLNSARQLALIDGSKLQNDHKTLIEQSLEHQDESLRLLALDLICTSPRNTERVTKKEIAMIKTFLLLNSKGSSPFIRNQILTIIQRFWIRLKESTAKVFRAKTNTNIRVKSDQQSIDDLVQPDDLLEFINWNMEFFTLNLYPDAPFPRKMLPLEGLTHFIDIWSHDFNLDKPSQLVLLKWIQERSNLFSKQTTTILINNLWDNYDRCRELASDILLKFPSPLPGLELESEITPFLLWAIRLCSSPKAKECDTGSFALKLFFKKYVLANGMVPIFHSSQKSPVTYQKIEDPNKASMEYIQQLLRILKSQVNIANVNLLESAKLAPMHGMVLALRYILYEIPYKEKSKDEKKQWKFLLEDIINVGKTISSIVLRVVADLAPEGNIPSFTTDSKGLPISLPSGIVYDDDERLLASNFTSMSLQSNDHEQVENDDQLEDDLEMDEEGEEDEDMDIHKNNEGLQGGIGQIITVCSWQCTKQVSLLLGAILDRVELNDNSQEELVSFKQIQEIGQLFLTTLLTSRHKGAIEKTYLGYQILCSTLLKSNQPSLYSLPSQWLEILFKRVREQSLQITRRSAGLPFAFIGILTGESTGYQETRHLLSKTINTLLSAANVDSNQDCDNEMAKYQSQVHSINILKSIFRARAIFNELDQYLEPTLITVIKAFSSKSWSVRNSATMAFSILVDRVVDSKKLKADKSILNTTTFYHFFSRMPSVYPFLLEYFRNSLAFIQQNQSTDKDQLEKGKVIQSSIYAILVLFSRLQPSNIIHPNDPLSPSQFVPLITQCCQFSSYMVRQISARALVPLVSTLELVPFISGLIDQIPMTIVDCNKTHGYLLQIYHLIKGHIPTFSGKELDQMVTSILSQLSKITWILNQRVPPLSFTLLRIFMILDVKTISISHPEVLKSLLSTCTDELFKRTPTSQDNETPMFFSYLEKCTELVLVFIRNTLLENSNVGFMTRQECTDNLLKLFNSSFYEIKLNTMKFLLKNTGLLEVLDQKSLQSTIIGNMIKPGQNVEIKKKSFKLLGKLTMVSDNDIDLFTLLQDMVWQRNGIQIDSIVLFGHYFQRYFINLTQQSQPITLDQQKILSTWTKMTQTFSQSNQTLELREGVLQSIQSARDILLVPVTPSTPNTLSHLIIDTWFILITLLEDDNESVRNNCTVLVSSVLMNNQKQATILEVSKSMELVFSHLTSLFLDKDYLFTRFIQELNMSQTTENTNSEFSIFTRQFKNTRALFDKEQDNYFFEKMVKVQLIANQIDCHYSQFSKHSAFEGLVEYLKDLLAQGSIWVKSTTESNQSSVWNHWFTFNYQIFLPLYSSLVIFISLYSHSRLQVYKDTLEKVQSNLTGNFKLHPILSQQLSVLSSKFKSNNNLVDGGTSAEPQKQNYFLISQTK</sequence>